<dbReference type="InParanoid" id="E6W5Y4"/>
<dbReference type="InterPro" id="IPR000086">
    <property type="entry name" value="NUDIX_hydrolase_dom"/>
</dbReference>
<evidence type="ECO:0000256" key="8">
    <source>
        <dbReference type="ARBA" id="ARBA00022842"/>
    </source>
</evidence>
<dbReference type="KEGG" id="din:Selin_0166"/>
<dbReference type="GO" id="GO:0006260">
    <property type="term" value="P:DNA replication"/>
    <property type="evidence" value="ECO:0007669"/>
    <property type="project" value="UniProtKB-KW"/>
</dbReference>
<evidence type="ECO:0000259" key="17">
    <source>
        <dbReference type="PROSITE" id="PS51462"/>
    </source>
</evidence>
<evidence type="ECO:0000256" key="3">
    <source>
        <dbReference type="ARBA" id="ARBA00022457"/>
    </source>
</evidence>
<evidence type="ECO:0000256" key="4">
    <source>
        <dbReference type="ARBA" id="ARBA00022705"/>
    </source>
</evidence>
<evidence type="ECO:0000313" key="18">
    <source>
        <dbReference type="EMBL" id="ADU64923.1"/>
    </source>
</evidence>
<sequence length="145" mass="16504">MKHIDVTCAIIEKDTHILIAQRSESMSMPLKWEFPGGKIQAGEPASDSIIREIREELCLDIRILAPLPPSTHQYPNLQVTLHPFVCTPTSNTITLTEHADHQWLSVDEVLTYDLAEADIPVLQSYRVYKQQEKGKHQIKALIYTT</sequence>
<evidence type="ECO:0000256" key="14">
    <source>
        <dbReference type="ARBA" id="ARBA00041592"/>
    </source>
</evidence>
<dbReference type="SUPFAM" id="SSF55811">
    <property type="entry name" value="Nudix"/>
    <property type="match status" value="1"/>
</dbReference>
<dbReference type="RefSeq" id="WP_013504812.1">
    <property type="nucleotide sequence ID" value="NC_014836.1"/>
</dbReference>
<keyword evidence="9" id="KW-0234">DNA repair</keyword>
<dbReference type="PANTHER" id="PTHR47707">
    <property type="entry name" value="8-OXO-DGTP DIPHOSPHATASE"/>
    <property type="match status" value="1"/>
</dbReference>
<dbReference type="InterPro" id="IPR015797">
    <property type="entry name" value="NUDIX_hydrolase-like_dom_sf"/>
</dbReference>
<comment type="catalytic activity">
    <reaction evidence="10">
        <text>8-oxo-dGTP + H2O = 8-oxo-dGMP + diphosphate + H(+)</text>
        <dbReference type="Rhea" id="RHEA:31575"/>
        <dbReference type="ChEBI" id="CHEBI:15377"/>
        <dbReference type="ChEBI" id="CHEBI:15378"/>
        <dbReference type="ChEBI" id="CHEBI:33019"/>
        <dbReference type="ChEBI" id="CHEBI:63224"/>
        <dbReference type="ChEBI" id="CHEBI:77896"/>
        <dbReference type="EC" id="3.6.1.55"/>
    </reaction>
</comment>
<comment type="similarity">
    <text evidence="2">Belongs to the Nudix hydrolase family.</text>
</comment>
<evidence type="ECO:0000256" key="7">
    <source>
        <dbReference type="ARBA" id="ARBA00022801"/>
    </source>
</evidence>
<dbReference type="Gene3D" id="3.90.79.10">
    <property type="entry name" value="Nucleoside Triphosphate Pyrophosphohydrolase"/>
    <property type="match status" value="1"/>
</dbReference>
<keyword evidence="7 18" id="KW-0378">Hydrolase</keyword>
<evidence type="ECO:0000256" key="15">
    <source>
        <dbReference type="ARBA" id="ARBA00041979"/>
    </source>
</evidence>
<evidence type="ECO:0000256" key="6">
    <source>
        <dbReference type="ARBA" id="ARBA00022763"/>
    </source>
</evidence>
<dbReference type="FunCoup" id="E6W5Y4">
    <property type="interactions" value="109"/>
</dbReference>
<evidence type="ECO:0000313" key="19">
    <source>
        <dbReference type="Proteomes" id="UP000002572"/>
    </source>
</evidence>
<dbReference type="PROSITE" id="PS51462">
    <property type="entry name" value="NUDIX"/>
    <property type="match status" value="1"/>
</dbReference>
<keyword evidence="3" id="KW-0515">Mutator protein</keyword>
<accession>E6W5Y4</accession>
<protein>
    <recommendedName>
        <fullName evidence="13">8-oxo-dGTP diphosphatase</fullName>
        <ecNumber evidence="12">3.6.1.55</ecNumber>
    </recommendedName>
    <alternativeName>
        <fullName evidence="16">7,8-dihydro-8-oxoguanine-triphosphatase</fullName>
    </alternativeName>
    <alternativeName>
        <fullName evidence="15">Mutator protein MutT</fullName>
    </alternativeName>
    <alternativeName>
        <fullName evidence="14">dGTP pyrophosphohydrolase</fullName>
    </alternativeName>
</protein>
<dbReference type="STRING" id="653733.Selin_0166"/>
<gene>
    <name evidence="18" type="ordered locus">Selin_0166</name>
</gene>
<dbReference type="Proteomes" id="UP000002572">
    <property type="component" value="Chromosome"/>
</dbReference>
<dbReference type="PANTHER" id="PTHR47707:SF1">
    <property type="entry name" value="NUDIX HYDROLASE FAMILY PROTEIN"/>
    <property type="match status" value="1"/>
</dbReference>
<keyword evidence="5" id="KW-0479">Metal-binding</keyword>
<evidence type="ECO:0000256" key="11">
    <source>
        <dbReference type="ARBA" id="ARBA00036904"/>
    </source>
</evidence>
<dbReference type="GO" id="GO:0046872">
    <property type="term" value="F:metal ion binding"/>
    <property type="evidence" value="ECO:0007669"/>
    <property type="project" value="UniProtKB-KW"/>
</dbReference>
<name>E6W5Y4_DESIS</name>
<evidence type="ECO:0000256" key="9">
    <source>
        <dbReference type="ARBA" id="ARBA00023204"/>
    </source>
</evidence>
<dbReference type="GO" id="GO:0035539">
    <property type="term" value="F:8-oxo-7,8-dihydrodeoxyguanosine triphosphate pyrophosphatase activity"/>
    <property type="evidence" value="ECO:0007669"/>
    <property type="project" value="UniProtKB-EC"/>
</dbReference>
<dbReference type="eggNOG" id="COG0494">
    <property type="taxonomic scope" value="Bacteria"/>
</dbReference>
<keyword evidence="8" id="KW-0460">Magnesium</keyword>
<evidence type="ECO:0000256" key="16">
    <source>
        <dbReference type="ARBA" id="ARBA00042798"/>
    </source>
</evidence>
<dbReference type="Pfam" id="PF00293">
    <property type="entry name" value="NUDIX"/>
    <property type="match status" value="1"/>
</dbReference>
<dbReference type="GO" id="GO:0044715">
    <property type="term" value="F:8-oxo-dGDP phosphatase activity"/>
    <property type="evidence" value="ECO:0007669"/>
    <property type="project" value="TreeGrafter"/>
</dbReference>
<evidence type="ECO:0000256" key="5">
    <source>
        <dbReference type="ARBA" id="ARBA00022723"/>
    </source>
</evidence>
<dbReference type="OrthoDB" id="9810648at2"/>
<proteinExistence type="inferred from homology"/>
<comment type="catalytic activity">
    <reaction evidence="11">
        <text>8-oxo-GTP + H2O = 8-oxo-GMP + diphosphate + H(+)</text>
        <dbReference type="Rhea" id="RHEA:67616"/>
        <dbReference type="ChEBI" id="CHEBI:15377"/>
        <dbReference type="ChEBI" id="CHEBI:15378"/>
        <dbReference type="ChEBI" id="CHEBI:33019"/>
        <dbReference type="ChEBI" id="CHEBI:143553"/>
        <dbReference type="ChEBI" id="CHEBI:145694"/>
    </reaction>
</comment>
<dbReference type="GO" id="GO:0006281">
    <property type="term" value="P:DNA repair"/>
    <property type="evidence" value="ECO:0007669"/>
    <property type="project" value="UniProtKB-KW"/>
</dbReference>
<dbReference type="AlphaFoldDB" id="E6W5Y4"/>
<dbReference type="HOGENOM" id="CLU_037162_19_3_0"/>
<keyword evidence="6" id="KW-0227">DNA damage</keyword>
<evidence type="ECO:0000256" key="12">
    <source>
        <dbReference type="ARBA" id="ARBA00038905"/>
    </source>
</evidence>
<dbReference type="GO" id="GO:0008413">
    <property type="term" value="F:8-oxo-7,8-dihydroguanosine triphosphate pyrophosphatase activity"/>
    <property type="evidence" value="ECO:0007669"/>
    <property type="project" value="TreeGrafter"/>
</dbReference>
<reference evidence="18 19" key="1">
    <citation type="submission" date="2010-12" db="EMBL/GenBank/DDBJ databases">
        <title>Complete sequence of Desulfurispirillum indicum S5.</title>
        <authorList>
            <consortium name="US DOE Joint Genome Institute"/>
            <person name="Lucas S."/>
            <person name="Copeland A."/>
            <person name="Lapidus A."/>
            <person name="Cheng J.-F."/>
            <person name="Goodwin L."/>
            <person name="Pitluck S."/>
            <person name="Chertkov O."/>
            <person name="Held B."/>
            <person name="Detter J.C."/>
            <person name="Han C."/>
            <person name="Tapia R."/>
            <person name="Land M."/>
            <person name="Hauser L."/>
            <person name="Kyrpides N."/>
            <person name="Ivanova N."/>
            <person name="Mikhailova N."/>
            <person name="Haggblom M."/>
            <person name="Rauschenbach I."/>
            <person name="Bini E."/>
            <person name="Woyke T."/>
        </authorList>
    </citation>
    <scope>NUCLEOTIDE SEQUENCE [LARGE SCALE GENOMIC DNA]</scope>
    <source>
        <strain evidence="19">ATCC BAA-1389 / DSM 22839 / S5</strain>
    </source>
</reference>
<organism evidence="18 19">
    <name type="scientific">Desulfurispirillum indicum (strain ATCC BAA-1389 / DSM 22839 / S5)</name>
    <dbReference type="NCBI Taxonomy" id="653733"/>
    <lineage>
        <taxon>Bacteria</taxon>
        <taxon>Pseudomonadati</taxon>
        <taxon>Chrysiogenota</taxon>
        <taxon>Chrysiogenia</taxon>
        <taxon>Chrysiogenales</taxon>
        <taxon>Chrysiogenaceae</taxon>
        <taxon>Desulfurispirillum</taxon>
    </lineage>
</organism>
<evidence type="ECO:0000256" key="13">
    <source>
        <dbReference type="ARBA" id="ARBA00040794"/>
    </source>
</evidence>
<feature type="domain" description="Nudix hydrolase" evidence="17">
    <location>
        <begin position="1"/>
        <end position="127"/>
    </location>
</feature>
<dbReference type="GO" id="GO:0044716">
    <property type="term" value="F:8-oxo-GDP phosphatase activity"/>
    <property type="evidence" value="ECO:0007669"/>
    <property type="project" value="TreeGrafter"/>
</dbReference>
<evidence type="ECO:0000256" key="1">
    <source>
        <dbReference type="ARBA" id="ARBA00001946"/>
    </source>
</evidence>
<evidence type="ECO:0000256" key="2">
    <source>
        <dbReference type="ARBA" id="ARBA00005582"/>
    </source>
</evidence>
<keyword evidence="4" id="KW-0235">DNA replication</keyword>
<evidence type="ECO:0000256" key="10">
    <source>
        <dbReference type="ARBA" id="ARBA00035861"/>
    </source>
</evidence>
<dbReference type="InterPro" id="IPR047127">
    <property type="entry name" value="MutT-like"/>
</dbReference>
<dbReference type="EC" id="3.6.1.55" evidence="12"/>
<dbReference type="CDD" id="cd03425">
    <property type="entry name" value="NUDIX_MutT_NudA_like"/>
    <property type="match status" value="1"/>
</dbReference>
<dbReference type="EMBL" id="CP002432">
    <property type="protein sequence ID" value="ADU64923.1"/>
    <property type="molecule type" value="Genomic_DNA"/>
</dbReference>
<keyword evidence="19" id="KW-1185">Reference proteome</keyword>
<comment type="cofactor">
    <cofactor evidence="1">
        <name>Mg(2+)</name>
        <dbReference type="ChEBI" id="CHEBI:18420"/>
    </cofactor>
</comment>